<dbReference type="InterPro" id="IPR023213">
    <property type="entry name" value="CAT-like_dom_sf"/>
</dbReference>
<dbReference type="SUPFAM" id="SSF56801">
    <property type="entry name" value="Acetyl-CoA synthetase-like"/>
    <property type="match status" value="1"/>
</dbReference>
<dbReference type="InterPro" id="IPR009081">
    <property type="entry name" value="PP-bd_ACP"/>
</dbReference>
<comment type="caution">
    <text evidence="7">The sequence shown here is derived from an EMBL/GenBank/DDBJ whole genome shotgun (WGS) entry which is preliminary data.</text>
</comment>
<dbReference type="PROSITE" id="PS50075">
    <property type="entry name" value="CARRIER"/>
    <property type="match status" value="3"/>
</dbReference>
<keyword evidence="3" id="KW-0597">Phosphoprotein</keyword>
<evidence type="ECO:0000256" key="1">
    <source>
        <dbReference type="ARBA" id="ARBA00001957"/>
    </source>
</evidence>
<feature type="region of interest" description="Disordered" evidence="5">
    <location>
        <begin position="26"/>
        <end position="154"/>
    </location>
</feature>
<feature type="region of interest" description="Disordered" evidence="5">
    <location>
        <begin position="342"/>
        <end position="378"/>
    </location>
</feature>
<accession>A0ABW0UP77</accession>
<feature type="domain" description="Carrier" evidence="6">
    <location>
        <begin position="268"/>
        <end position="342"/>
    </location>
</feature>
<dbReference type="PROSITE" id="PS00012">
    <property type="entry name" value="PHOSPHOPANTETHEINE"/>
    <property type="match status" value="2"/>
</dbReference>
<feature type="compositionally biased region" description="Basic and acidic residues" evidence="5">
    <location>
        <begin position="95"/>
        <end position="115"/>
    </location>
</feature>
<dbReference type="InterPro" id="IPR006162">
    <property type="entry name" value="Ppantetheine_attach_site"/>
</dbReference>
<feature type="compositionally biased region" description="Low complexity" evidence="5">
    <location>
        <begin position="26"/>
        <end position="83"/>
    </location>
</feature>
<dbReference type="PANTHER" id="PTHR45527:SF11">
    <property type="entry name" value="NONRIBOSOMAL PEPTIDE SYNTHETASE 5"/>
    <property type="match status" value="1"/>
</dbReference>
<dbReference type="InterPro" id="IPR020806">
    <property type="entry name" value="PKS_PP-bd"/>
</dbReference>
<feature type="domain" description="Carrier" evidence="6">
    <location>
        <begin position="151"/>
        <end position="225"/>
    </location>
</feature>
<dbReference type="SUPFAM" id="SSF47336">
    <property type="entry name" value="ACP-like"/>
    <property type="match status" value="3"/>
</dbReference>
<comment type="cofactor">
    <cofactor evidence="1">
        <name>pantetheine 4'-phosphate</name>
        <dbReference type="ChEBI" id="CHEBI:47942"/>
    </cofactor>
</comment>
<feature type="compositionally biased region" description="Basic and acidic residues" evidence="5">
    <location>
        <begin position="228"/>
        <end position="242"/>
    </location>
</feature>
<evidence type="ECO:0000313" key="8">
    <source>
        <dbReference type="Proteomes" id="UP001596154"/>
    </source>
</evidence>
<dbReference type="RefSeq" id="WP_381022141.1">
    <property type="nucleotide sequence ID" value="NZ_JBHSNY010000005.1"/>
</dbReference>
<evidence type="ECO:0000259" key="6">
    <source>
        <dbReference type="PROSITE" id="PS50075"/>
    </source>
</evidence>
<protein>
    <submittedName>
        <fullName evidence="7">Condensation domain-containing protein</fullName>
    </submittedName>
</protein>
<evidence type="ECO:0000256" key="2">
    <source>
        <dbReference type="ARBA" id="ARBA00022450"/>
    </source>
</evidence>
<organism evidence="7 8">
    <name type="scientific">Streptomyces bullii</name>
    <dbReference type="NCBI Taxonomy" id="349910"/>
    <lineage>
        <taxon>Bacteria</taxon>
        <taxon>Bacillati</taxon>
        <taxon>Actinomycetota</taxon>
        <taxon>Actinomycetes</taxon>
        <taxon>Kitasatosporales</taxon>
        <taxon>Streptomycetaceae</taxon>
        <taxon>Streptomyces</taxon>
    </lineage>
</organism>
<dbReference type="EMBL" id="JBHSNY010000005">
    <property type="protein sequence ID" value="MFC5635385.1"/>
    <property type="molecule type" value="Genomic_DNA"/>
</dbReference>
<dbReference type="Gene3D" id="3.30.300.30">
    <property type="match status" value="1"/>
</dbReference>
<dbReference type="InterPro" id="IPR036736">
    <property type="entry name" value="ACP-like_sf"/>
</dbReference>
<dbReference type="Gene3D" id="1.10.1200.10">
    <property type="entry name" value="ACP-like"/>
    <property type="match status" value="3"/>
</dbReference>
<dbReference type="InterPro" id="IPR001242">
    <property type="entry name" value="Condensation_dom"/>
</dbReference>
<dbReference type="SMART" id="SM00823">
    <property type="entry name" value="PKS_PP"/>
    <property type="match status" value="3"/>
</dbReference>
<dbReference type="Gene3D" id="3.30.559.30">
    <property type="entry name" value="Nonribosomal peptide synthetase, condensation domain"/>
    <property type="match status" value="2"/>
</dbReference>
<reference evidence="8" key="1">
    <citation type="journal article" date="2019" name="Int. J. Syst. Evol. Microbiol.">
        <title>The Global Catalogue of Microorganisms (GCM) 10K type strain sequencing project: providing services to taxonomists for standard genome sequencing and annotation.</title>
        <authorList>
            <consortium name="The Broad Institute Genomics Platform"/>
            <consortium name="The Broad Institute Genome Sequencing Center for Infectious Disease"/>
            <person name="Wu L."/>
            <person name="Ma J."/>
        </authorList>
    </citation>
    <scope>NUCLEOTIDE SEQUENCE [LARGE SCALE GENOMIC DNA]</scope>
    <source>
        <strain evidence="8">CGMCC 4.7248</strain>
    </source>
</reference>
<feature type="region of interest" description="Disordered" evidence="5">
    <location>
        <begin position="220"/>
        <end position="268"/>
    </location>
</feature>
<feature type="compositionally biased region" description="Basic and acidic residues" evidence="5">
    <location>
        <begin position="346"/>
        <end position="370"/>
    </location>
</feature>
<evidence type="ECO:0000256" key="3">
    <source>
        <dbReference type="ARBA" id="ARBA00022553"/>
    </source>
</evidence>
<dbReference type="Pfam" id="PF00668">
    <property type="entry name" value="Condensation"/>
    <property type="match status" value="2"/>
</dbReference>
<keyword evidence="4" id="KW-0436">Ligase</keyword>
<dbReference type="Gene3D" id="3.30.559.10">
    <property type="entry name" value="Chloramphenicol acetyltransferase-like domain"/>
    <property type="match status" value="2"/>
</dbReference>
<name>A0ABW0UP77_9ACTN</name>
<dbReference type="InterPro" id="IPR010060">
    <property type="entry name" value="NRPS_synth"/>
</dbReference>
<evidence type="ECO:0000256" key="5">
    <source>
        <dbReference type="SAM" id="MobiDB-lite"/>
    </source>
</evidence>
<keyword evidence="2" id="KW-0596">Phosphopantetheine</keyword>
<dbReference type="InterPro" id="IPR045851">
    <property type="entry name" value="AMP-bd_C_sf"/>
</dbReference>
<dbReference type="NCBIfam" id="TIGR01720">
    <property type="entry name" value="NRPS-para261"/>
    <property type="match status" value="1"/>
</dbReference>
<sequence length="1369" mass="146788">MVPAAFVPLPALPVTRNGKVDRAALPAPTTAQAQAHTQGQTRTSAQTQAQTPARTQAQPQAPAQTPAETRTPAQARTQAQAQAPAPPPSQQGRQDQPDHRPGHDDRRQPKREQRLPQEPGAAAPAAAAPGQDGTAAATGPRPTAGSEPAAEPGQGVADTLARLFAQVLNLEGSEAGDDFFSLGGDSITAIQLVARARKAGLRLTPKHIFTHRTAGALADFLQQNGRPAPERPEGRSEERPGERQATAQAPSAERTDHSQDADASDDATDVEDVIRTLVDLFGQVLNLDDAGAGDDFFSLGGDSITAIQLVARARKAGLRLTPKHIFTHRTAGALADFLRQNGGAGKAKDRDARGQESEPARPAATERADGGAEPETDASAAPLATPIMHWLHTSGGAIDAFHQSTLLRVPPGLGTVPLTRAVQAVMERHESLRGRLVADGGLVPEPVDPAAVRGAVRRVDVSGLAEDALRARITACARQDAAALAPRDGALVQVTWFDAGPDRPGRLLVTVHHLAVDAVSWRILLTDLYTAWESATTGTVPPPEPVPLSLREWTERLRAAAHSPEVLRELPYWTSTLSGDSIRLSETALSPAHDIYATAGEVVLTLPAELTSPLLTTVPAALGTRTNDVLLTGLALAVAAWRPRADGGTAVLVDIEGHGREQLDEDADLSGTVGWLTSLYPVRIDAGAPGWTADGDPGDPCLGEALRRVTAQLAEVPQHGLGFGLLRHLNRETAAELAPCPAPQIGFNYLGRQGGTQDEDWNVAPESDALPLGADPRMPMPHVVEVNAAIDDGPSGPRLVAHWLWARLHLTDTEAAELAQLWFAALRALVAHAATRPAPARPAATGEVDTEELARLDALTGLSVSRVLPMTPLQQGLLFHARYDSRDLDVYNVQIALEVRGRLDVPRLRDACDALLRRHPMLRAGFVQLRSGEPVQVVPEEARMPWHTHHLAGLGPREREERLAALLDADRHRRFDPARPPLLRCAWIGLGPDHQQVVLTMHHLLVDGWTTSLLLRDLLALYDHGDDSALPAPPDYRAYLTWRAAQDEGEARQAWFGALAGLKEPTLLSADEDTARVRALPRSLVIELSEAETTALHEAARRQGVTSNTLVRAAWALCLHRRTGQRDLVFGATVSGRPAELPGVEDMVGLFINTVPVRVRLHPAEPVADLLARIQDEHAELLPYHHLPLTDIQRVAGLGTLFDSCVVFENFPTAQALPSGPDDGLRLVEVTGYDGYHYPLKLMVAPGPQLRLEVSHRPDLLDAGFARQVGAGLRELLTELPAAMDAPTERFLVPEPAAARGLRRQLCELIAQVLGRDFVSADDDVFALGCDSLTALRLAGRLETALGRPVDVETVFRCRTARALGNALA</sequence>
<feature type="domain" description="Carrier" evidence="6">
    <location>
        <begin position="1297"/>
        <end position="1369"/>
    </location>
</feature>
<keyword evidence="8" id="KW-1185">Reference proteome</keyword>
<dbReference type="Proteomes" id="UP001596154">
    <property type="component" value="Unassembled WGS sequence"/>
</dbReference>
<evidence type="ECO:0000256" key="4">
    <source>
        <dbReference type="ARBA" id="ARBA00022598"/>
    </source>
</evidence>
<dbReference type="SUPFAM" id="SSF52777">
    <property type="entry name" value="CoA-dependent acyltransferases"/>
    <property type="match status" value="4"/>
</dbReference>
<feature type="compositionally biased region" description="Low complexity" evidence="5">
    <location>
        <begin position="119"/>
        <end position="145"/>
    </location>
</feature>
<dbReference type="CDD" id="cd19543">
    <property type="entry name" value="DCL_NRPS"/>
    <property type="match status" value="1"/>
</dbReference>
<dbReference type="Pfam" id="PF00550">
    <property type="entry name" value="PP-binding"/>
    <property type="match status" value="3"/>
</dbReference>
<evidence type="ECO:0000313" key="7">
    <source>
        <dbReference type="EMBL" id="MFC5635385.1"/>
    </source>
</evidence>
<gene>
    <name evidence="7" type="ORF">ACFPZJ_16635</name>
</gene>
<proteinExistence type="predicted"/>
<dbReference type="PANTHER" id="PTHR45527">
    <property type="entry name" value="NONRIBOSOMAL PEPTIDE SYNTHETASE"/>
    <property type="match status" value="1"/>
</dbReference>
<dbReference type="SMART" id="SM01294">
    <property type="entry name" value="PKS_PP_betabranch"/>
    <property type="match status" value="1"/>
</dbReference>